<dbReference type="Proteomes" id="UP000053820">
    <property type="component" value="Unassembled WGS sequence"/>
</dbReference>
<gene>
    <name evidence="1" type="ORF">HYDPIDRAFT_70826</name>
</gene>
<keyword evidence="2" id="KW-1185">Reference proteome</keyword>
<feature type="non-terminal residue" evidence="1">
    <location>
        <position position="155"/>
    </location>
</feature>
<dbReference type="HOGENOM" id="CLU_006344_12_2_1"/>
<name>A0A0C9W857_9AGAM</name>
<protein>
    <submittedName>
        <fullName evidence="1">Uncharacterized protein</fullName>
    </submittedName>
</protein>
<evidence type="ECO:0000313" key="2">
    <source>
        <dbReference type="Proteomes" id="UP000053820"/>
    </source>
</evidence>
<reference evidence="1 2" key="1">
    <citation type="submission" date="2014-04" db="EMBL/GenBank/DDBJ databases">
        <title>Evolutionary Origins and Diversification of the Mycorrhizal Mutualists.</title>
        <authorList>
            <consortium name="DOE Joint Genome Institute"/>
            <consortium name="Mycorrhizal Genomics Consortium"/>
            <person name="Kohler A."/>
            <person name="Kuo A."/>
            <person name="Nagy L.G."/>
            <person name="Floudas D."/>
            <person name="Copeland A."/>
            <person name="Barry K.W."/>
            <person name="Cichocki N."/>
            <person name="Veneault-Fourrey C."/>
            <person name="LaButti K."/>
            <person name="Lindquist E.A."/>
            <person name="Lipzen A."/>
            <person name="Lundell T."/>
            <person name="Morin E."/>
            <person name="Murat C."/>
            <person name="Riley R."/>
            <person name="Ohm R."/>
            <person name="Sun H."/>
            <person name="Tunlid A."/>
            <person name="Henrissat B."/>
            <person name="Grigoriev I.V."/>
            <person name="Hibbett D.S."/>
            <person name="Martin F."/>
        </authorList>
    </citation>
    <scope>NUCLEOTIDE SEQUENCE [LARGE SCALE GENOMIC DNA]</scope>
    <source>
        <strain evidence="1 2">MD-312</strain>
    </source>
</reference>
<feature type="non-terminal residue" evidence="1">
    <location>
        <position position="1"/>
    </location>
</feature>
<dbReference type="OrthoDB" id="3232986at2759"/>
<dbReference type="EMBL" id="KN839895">
    <property type="protein sequence ID" value="KIJ59151.1"/>
    <property type="molecule type" value="Genomic_DNA"/>
</dbReference>
<dbReference type="AlphaFoldDB" id="A0A0C9W857"/>
<accession>A0A0C9W857</accession>
<organism evidence="1 2">
    <name type="scientific">Hydnomerulius pinastri MD-312</name>
    <dbReference type="NCBI Taxonomy" id="994086"/>
    <lineage>
        <taxon>Eukaryota</taxon>
        <taxon>Fungi</taxon>
        <taxon>Dikarya</taxon>
        <taxon>Basidiomycota</taxon>
        <taxon>Agaricomycotina</taxon>
        <taxon>Agaricomycetes</taxon>
        <taxon>Agaricomycetidae</taxon>
        <taxon>Boletales</taxon>
        <taxon>Boletales incertae sedis</taxon>
        <taxon>Leucogyrophana</taxon>
    </lineage>
</organism>
<sequence>DELDFRFSVLPPITGLHRFGNGITKLKQVGSRIQRDVQQYILAVIASAADSDVVIAVRALMEFRYLSQAPVVTTAGRDKIAAALKEFHDHKDAIITAGLRQGQKDILDHWYISKLELMQNVALSFERVGSLLQWSADTTEHAHIEVVKDPASTTN</sequence>
<proteinExistence type="predicted"/>
<evidence type="ECO:0000313" key="1">
    <source>
        <dbReference type="EMBL" id="KIJ59151.1"/>
    </source>
</evidence>